<dbReference type="InParanoid" id="B4NA81"/>
<evidence type="ECO:0000256" key="4">
    <source>
        <dbReference type="ARBA" id="ARBA00022452"/>
    </source>
</evidence>
<dbReference type="PANTHER" id="PTHR10802">
    <property type="entry name" value="MITOCHONDRIAL IMPORT RECEPTOR SUBUNIT TOM40"/>
    <property type="match status" value="1"/>
</dbReference>
<reference evidence="10 11" key="1">
    <citation type="journal article" date="2007" name="Nature">
        <title>Evolution of genes and genomes on the Drosophila phylogeny.</title>
        <authorList>
            <consortium name="Drosophila 12 Genomes Consortium"/>
            <person name="Clark A.G."/>
            <person name="Eisen M.B."/>
            <person name="Smith D.R."/>
            <person name="Bergman C.M."/>
            <person name="Oliver B."/>
            <person name="Markow T.A."/>
            <person name="Kaufman T.C."/>
            <person name="Kellis M."/>
            <person name="Gelbart W."/>
            <person name="Iyer V.N."/>
            <person name="Pollard D.A."/>
            <person name="Sackton T.B."/>
            <person name="Larracuente A.M."/>
            <person name="Singh N.D."/>
            <person name="Abad J.P."/>
            <person name="Abt D.N."/>
            <person name="Adryan B."/>
            <person name="Aguade M."/>
            <person name="Akashi H."/>
            <person name="Anderson W.W."/>
            <person name="Aquadro C.F."/>
            <person name="Ardell D.H."/>
            <person name="Arguello R."/>
            <person name="Artieri C.G."/>
            <person name="Barbash D.A."/>
            <person name="Barker D."/>
            <person name="Barsanti P."/>
            <person name="Batterham P."/>
            <person name="Batzoglou S."/>
            <person name="Begun D."/>
            <person name="Bhutkar A."/>
            <person name="Blanco E."/>
            <person name="Bosak S.A."/>
            <person name="Bradley R.K."/>
            <person name="Brand A.D."/>
            <person name="Brent M.R."/>
            <person name="Brooks A.N."/>
            <person name="Brown R.H."/>
            <person name="Butlin R.K."/>
            <person name="Caggese C."/>
            <person name="Calvi B.R."/>
            <person name="Bernardo de Carvalho A."/>
            <person name="Caspi A."/>
            <person name="Castrezana S."/>
            <person name="Celniker S.E."/>
            <person name="Chang J.L."/>
            <person name="Chapple C."/>
            <person name="Chatterji S."/>
            <person name="Chinwalla A."/>
            <person name="Civetta A."/>
            <person name="Clifton S.W."/>
            <person name="Comeron J.M."/>
            <person name="Costello J.C."/>
            <person name="Coyne J.A."/>
            <person name="Daub J."/>
            <person name="David R.G."/>
            <person name="Delcher A.L."/>
            <person name="Delehaunty K."/>
            <person name="Do C.B."/>
            <person name="Ebling H."/>
            <person name="Edwards K."/>
            <person name="Eickbush T."/>
            <person name="Evans J.D."/>
            <person name="Filipski A."/>
            <person name="Findeiss S."/>
            <person name="Freyhult E."/>
            <person name="Fulton L."/>
            <person name="Fulton R."/>
            <person name="Garcia A.C."/>
            <person name="Gardiner A."/>
            <person name="Garfield D.A."/>
            <person name="Garvin B.E."/>
            <person name="Gibson G."/>
            <person name="Gilbert D."/>
            <person name="Gnerre S."/>
            <person name="Godfrey J."/>
            <person name="Good R."/>
            <person name="Gotea V."/>
            <person name="Gravely B."/>
            <person name="Greenberg A.J."/>
            <person name="Griffiths-Jones S."/>
            <person name="Gross S."/>
            <person name="Guigo R."/>
            <person name="Gustafson E.A."/>
            <person name="Haerty W."/>
            <person name="Hahn M.W."/>
            <person name="Halligan D.L."/>
            <person name="Halpern A.L."/>
            <person name="Halter G.M."/>
            <person name="Han M.V."/>
            <person name="Heger A."/>
            <person name="Hillier L."/>
            <person name="Hinrichs A.S."/>
            <person name="Holmes I."/>
            <person name="Hoskins R.A."/>
            <person name="Hubisz M.J."/>
            <person name="Hultmark D."/>
            <person name="Huntley M.A."/>
            <person name="Jaffe D.B."/>
            <person name="Jagadeeshan S."/>
            <person name="Jeck W.R."/>
            <person name="Johnson J."/>
            <person name="Jones C.D."/>
            <person name="Jordan W.C."/>
            <person name="Karpen G.H."/>
            <person name="Kataoka E."/>
            <person name="Keightley P.D."/>
            <person name="Kheradpour P."/>
            <person name="Kirkness E.F."/>
            <person name="Koerich L.B."/>
            <person name="Kristiansen K."/>
            <person name="Kudrna D."/>
            <person name="Kulathinal R.J."/>
            <person name="Kumar S."/>
            <person name="Kwok R."/>
            <person name="Lander E."/>
            <person name="Langley C.H."/>
            <person name="Lapoint R."/>
            <person name="Lazzaro B.P."/>
            <person name="Lee S.J."/>
            <person name="Levesque L."/>
            <person name="Li R."/>
            <person name="Lin C.F."/>
            <person name="Lin M.F."/>
            <person name="Lindblad-Toh K."/>
            <person name="Llopart A."/>
            <person name="Long M."/>
            <person name="Low L."/>
            <person name="Lozovsky E."/>
            <person name="Lu J."/>
            <person name="Luo M."/>
            <person name="Machado C.A."/>
            <person name="Makalowski W."/>
            <person name="Marzo M."/>
            <person name="Matsuda M."/>
            <person name="Matzkin L."/>
            <person name="McAllister B."/>
            <person name="McBride C.S."/>
            <person name="McKernan B."/>
            <person name="McKernan K."/>
            <person name="Mendez-Lago M."/>
            <person name="Minx P."/>
            <person name="Mollenhauer M.U."/>
            <person name="Montooth K."/>
            <person name="Mount S.M."/>
            <person name="Mu X."/>
            <person name="Myers E."/>
            <person name="Negre B."/>
            <person name="Newfeld S."/>
            <person name="Nielsen R."/>
            <person name="Noor M.A."/>
            <person name="O'Grady P."/>
            <person name="Pachter L."/>
            <person name="Papaceit M."/>
            <person name="Parisi M.J."/>
            <person name="Parisi M."/>
            <person name="Parts L."/>
            <person name="Pedersen J.S."/>
            <person name="Pesole G."/>
            <person name="Phillippy A.M."/>
            <person name="Ponting C.P."/>
            <person name="Pop M."/>
            <person name="Porcelli D."/>
            <person name="Powell J.R."/>
            <person name="Prohaska S."/>
            <person name="Pruitt K."/>
            <person name="Puig M."/>
            <person name="Quesneville H."/>
            <person name="Ram K.R."/>
            <person name="Rand D."/>
            <person name="Rasmussen M.D."/>
            <person name="Reed L.K."/>
            <person name="Reenan R."/>
            <person name="Reily A."/>
            <person name="Remington K.A."/>
            <person name="Rieger T.T."/>
            <person name="Ritchie M.G."/>
            <person name="Robin C."/>
            <person name="Rogers Y.H."/>
            <person name="Rohde C."/>
            <person name="Rozas J."/>
            <person name="Rubenfield M.J."/>
            <person name="Ruiz A."/>
            <person name="Russo S."/>
            <person name="Salzberg S.L."/>
            <person name="Sanchez-Gracia A."/>
            <person name="Saranga D.J."/>
            <person name="Sato H."/>
            <person name="Schaeffer S.W."/>
            <person name="Schatz M.C."/>
            <person name="Schlenke T."/>
            <person name="Schwartz R."/>
            <person name="Segarra C."/>
            <person name="Singh R.S."/>
            <person name="Sirot L."/>
            <person name="Sirota M."/>
            <person name="Sisneros N.B."/>
            <person name="Smith C.D."/>
            <person name="Smith T.F."/>
            <person name="Spieth J."/>
            <person name="Stage D.E."/>
            <person name="Stark A."/>
            <person name="Stephan W."/>
            <person name="Strausberg R.L."/>
            <person name="Strempel S."/>
            <person name="Sturgill D."/>
            <person name="Sutton G."/>
            <person name="Sutton G.G."/>
            <person name="Tao W."/>
            <person name="Teichmann S."/>
            <person name="Tobari Y.N."/>
            <person name="Tomimura Y."/>
            <person name="Tsolas J.M."/>
            <person name="Valente V.L."/>
            <person name="Venter E."/>
            <person name="Venter J.C."/>
            <person name="Vicario S."/>
            <person name="Vieira F.G."/>
            <person name="Vilella A.J."/>
            <person name="Villasante A."/>
            <person name="Walenz B."/>
            <person name="Wang J."/>
            <person name="Wasserman M."/>
            <person name="Watts T."/>
            <person name="Wilson D."/>
            <person name="Wilson R.K."/>
            <person name="Wing R.A."/>
            <person name="Wolfner M.F."/>
            <person name="Wong A."/>
            <person name="Wong G.K."/>
            <person name="Wu C.I."/>
            <person name="Wu G."/>
            <person name="Yamamoto D."/>
            <person name="Yang H.P."/>
            <person name="Yang S.P."/>
            <person name="Yorke J.A."/>
            <person name="Yoshida K."/>
            <person name="Zdobnov E."/>
            <person name="Zhang P."/>
            <person name="Zhang Y."/>
            <person name="Zimin A.V."/>
            <person name="Baldwin J."/>
            <person name="Abdouelleil A."/>
            <person name="Abdulkadir J."/>
            <person name="Abebe A."/>
            <person name="Abera B."/>
            <person name="Abreu J."/>
            <person name="Acer S.C."/>
            <person name="Aftuck L."/>
            <person name="Alexander A."/>
            <person name="An P."/>
            <person name="Anderson E."/>
            <person name="Anderson S."/>
            <person name="Arachi H."/>
            <person name="Azer M."/>
            <person name="Bachantsang P."/>
            <person name="Barry A."/>
            <person name="Bayul T."/>
            <person name="Berlin A."/>
            <person name="Bessette D."/>
            <person name="Bloom T."/>
            <person name="Blye J."/>
            <person name="Boguslavskiy L."/>
            <person name="Bonnet C."/>
            <person name="Boukhgalter B."/>
            <person name="Bourzgui I."/>
            <person name="Brown A."/>
            <person name="Cahill P."/>
            <person name="Channer S."/>
            <person name="Cheshatsang Y."/>
            <person name="Chuda L."/>
            <person name="Citroen M."/>
            <person name="Collymore A."/>
            <person name="Cooke P."/>
            <person name="Costello M."/>
            <person name="D'Aco K."/>
            <person name="Daza R."/>
            <person name="De Haan G."/>
            <person name="DeGray S."/>
            <person name="DeMaso C."/>
            <person name="Dhargay N."/>
            <person name="Dooley K."/>
            <person name="Dooley E."/>
            <person name="Doricent M."/>
            <person name="Dorje P."/>
            <person name="Dorjee K."/>
            <person name="Dupes A."/>
            <person name="Elong R."/>
            <person name="Falk J."/>
            <person name="Farina A."/>
            <person name="Faro S."/>
            <person name="Ferguson D."/>
            <person name="Fisher S."/>
            <person name="Foley C.D."/>
            <person name="Franke A."/>
            <person name="Friedrich D."/>
            <person name="Gadbois L."/>
            <person name="Gearin G."/>
            <person name="Gearin C.R."/>
            <person name="Giannoukos G."/>
            <person name="Goode T."/>
            <person name="Graham J."/>
            <person name="Grandbois E."/>
            <person name="Grewal S."/>
            <person name="Gyaltsen K."/>
            <person name="Hafez N."/>
            <person name="Hagos B."/>
            <person name="Hall J."/>
            <person name="Henson C."/>
            <person name="Hollinger A."/>
            <person name="Honan T."/>
            <person name="Huard M.D."/>
            <person name="Hughes L."/>
            <person name="Hurhula B."/>
            <person name="Husby M.E."/>
            <person name="Kamat A."/>
            <person name="Kanga B."/>
            <person name="Kashin S."/>
            <person name="Khazanovich D."/>
            <person name="Kisner P."/>
            <person name="Lance K."/>
            <person name="Lara M."/>
            <person name="Lee W."/>
            <person name="Lennon N."/>
            <person name="Letendre F."/>
            <person name="LeVine R."/>
            <person name="Lipovsky A."/>
            <person name="Liu X."/>
            <person name="Liu J."/>
            <person name="Liu S."/>
            <person name="Lokyitsang T."/>
            <person name="Lokyitsang Y."/>
            <person name="Lubonja R."/>
            <person name="Lui A."/>
            <person name="MacDonald P."/>
            <person name="Magnisalis V."/>
            <person name="Maru K."/>
            <person name="Matthews C."/>
            <person name="McCusker W."/>
            <person name="McDonough S."/>
            <person name="Mehta T."/>
            <person name="Meldrim J."/>
            <person name="Meneus L."/>
            <person name="Mihai O."/>
            <person name="Mihalev A."/>
            <person name="Mihova T."/>
            <person name="Mittelman R."/>
            <person name="Mlenga V."/>
            <person name="Montmayeur A."/>
            <person name="Mulrain L."/>
            <person name="Navidi A."/>
            <person name="Naylor J."/>
            <person name="Negash T."/>
            <person name="Nguyen T."/>
            <person name="Nguyen N."/>
            <person name="Nicol R."/>
            <person name="Norbu C."/>
            <person name="Norbu N."/>
            <person name="Novod N."/>
            <person name="O'Neill B."/>
            <person name="Osman S."/>
            <person name="Markiewicz E."/>
            <person name="Oyono O.L."/>
            <person name="Patti C."/>
            <person name="Phunkhang P."/>
            <person name="Pierre F."/>
            <person name="Priest M."/>
            <person name="Raghuraman S."/>
            <person name="Rege F."/>
            <person name="Reyes R."/>
            <person name="Rise C."/>
            <person name="Rogov P."/>
            <person name="Ross K."/>
            <person name="Ryan E."/>
            <person name="Settipalli S."/>
            <person name="Shea T."/>
            <person name="Sherpa N."/>
            <person name="Shi L."/>
            <person name="Shih D."/>
            <person name="Sparrow T."/>
            <person name="Spaulding J."/>
            <person name="Stalker J."/>
            <person name="Stange-Thomann N."/>
            <person name="Stavropoulos S."/>
            <person name="Stone C."/>
            <person name="Strader C."/>
            <person name="Tesfaye S."/>
            <person name="Thomson T."/>
            <person name="Thoulutsang Y."/>
            <person name="Thoulutsang D."/>
            <person name="Topham K."/>
            <person name="Topping I."/>
            <person name="Tsamla T."/>
            <person name="Vassiliev H."/>
            <person name="Vo A."/>
            <person name="Wangchuk T."/>
            <person name="Wangdi T."/>
            <person name="Weiand M."/>
            <person name="Wilkinson J."/>
            <person name="Wilson A."/>
            <person name="Yadav S."/>
            <person name="Young G."/>
            <person name="Yu Q."/>
            <person name="Zembek L."/>
            <person name="Zhong D."/>
            <person name="Zimmer A."/>
            <person name="Zwirko Z."/>
            <person name="Jaffe D.B."/>
            <person name="Alvarez P."/>
            <person name="Brockman W."/>
            <person name="Butler J."/>
            <person name="Chin C."/>
            <person name="Gnerre S."/>
            <person name="Grabherr M."/>
            <person name="Kleber M."/>
            <person name="Mauceli E."/>
            <person name="MacCallum I."/>
        </authorList>
    </citation>
    <scope>NUCLEOTIDE SEQUENCE [LARGE SCALE GENOMIC DNA]</scope>
    <source>
        <strain evidence="11">Tucson 14030-0811.24</strain>
    </source>
</reference>
<dbReference type="GO" id="GO:0005741">
    <property type="term" value="C:mitochondrial outer membrane"/>
    <property type="evidence" value="ECO:0007669"/>
    <property type="project" value="UniProtKB-SubCell"/>
</dbReference>
<dbReference type="EMBL" id="CH964232">
    <property type="protein sequence ID" value="EDW80724.1"/>
    <property type="molecule type" value="Genomic_DNA"/>
</dbReference>
<evidence type="ECO:0000256" key="5">
    <source>
        <dbReference type="ARBA" id="ARBA00022692"/>
    </source>
</evidence>
<dbReference type="Gene3D" id="2.40.160.10">
    <property type="entry name" value="Porin"/>
    <property type="match status" value="1"/>
</dbReference>
<accession>B4NA81</accession>
<dbReference type="HOGENOM" id="CLU_864026_0_0_1"/>
<keyword evidence="9" id="KW-0472">Membrane</keyword>
<dbReference type="GO" id="GO:0008320">
    <property type="term" value="F:protein transmembrane transporter activity"/>
    <property type="evidence" value="ECO:0007669"/>
    <property type="project" value="InterPro"/>
</dbReference>
<keyword evidence="6" id="KW-1000">Mitochondrion outer membrane</keyword>
<comment type="similarity">
    <text evidence="2">Belongs to the Tom40 family.</text>
</comment>
<evidence type="ECO:0000256" key="9">
    <source>
        <dbReference type="ARBA" id="ARBA00023136"/>
    </source>
</evidence>
<evidence type="ECO:0000256" key="7">
    <source>
        <dbReference type="ARBA" id="ARBA00022927"/>
    </source>
</evidence>
<dbReference type="Pfam" id="PF01459">
    <property type="entry name" value="Porin_3"/>
    <property type="match status" value="1"/>
</dbReference>
<evidence type="ECO:0000256" key="6">
    <source>
        <dbReference type="ARBA" id="ARBA00022787"/>
    </source>
</evidence>
<dbReference type="InterPro" id="IPR037930">
    <property type="entry name" value="Tom40"/>
</dbReference>
<sequence length="319" mass="36459">MPYKSCPPNEVNGIFFPTCFERYGGTCTQKNPGNVEGLHVLAHRVMPKFFDGVELEYLHRLAPNKYIKASWLLSHVKASGFRFGGLYTFRVSDDIMLTPTISGDIHPTSLAANLNILFYPFKSLRMEANMQKANEVTPVKSEYTIEWTRPCDTWSANLYDVSNENGRCTLSVMRSITTHWAIGTELLLEWNEPKRITSNIAVAARYSHHNYSFAATASKQGLDVSYWQRIHPQIQMANMLAWNRNTRKTLATIGYQWNFWNSEVHGMFDSDASVGFMWTKYLTYLPIQVGFSVVMSMPTNRFAFGTRFVLDPSGLRRGD</sequence>
<dbReference type="InterPro" id="IPR023614">
    <property type="entry name" value="Porin_dom_sf"/>
</dbReference>
<keyword evidence="7" id="KW-0653">Protein transport</keyword>
<evidence type="ECO:0000313" key="11">
    <source>
        <dbReference type="Proteomes" id="UP000007798"/>
    </source>
</evidence>
<name>B4NA81_DROWI</name>
<evidence type="ECO:0000256" key="2">
    <source>
        <dbReference type="ARBA" id="ARBA00010510"/>
    </source>
</evidence>
<dbReference type="Proteomes" id="UP000007798">
    <property type="component" value="Unassembled WGS sequence"/>
</dbReference>
<keyword evidence="5" id="KW-0812">Transmembrane</keyword>
<protein>
    <submittedName>
        <fullName evidence="10">Uncharacterized protein</fullName>
    </submittedName>
</protein>
<evidence type="ECO:0000256" key="8">
    <source>
        <dbReference type="ARBA" id="ARBA00023128"/>
    </source>
</evidence>
<keyword evidence="11" id="KW-1185">Reference proteome</keyword>
<keyword evidence="8" id="KW-0496">Mitochondrion</keyword>
<dbReference type="OMA" id="DISYWQR"/>
<evidence type="ECO:0000313" key="10">
    <source>
        <dbReference type="EMBL" id="EDW80724.1"/>
    </source>
</evidence>
<gene>
    <name evidence="10" type="primary">Dwil\GK11414</name>
    <name evidence="10" type="ORF">Dwil_GK11414</name>
</gene>
<dbReference type="AlphaFoldDB" id="B4NA81"/>
<dbReference type="SMR" id="B4NA81"/>
<dbReference type="InterPro" id="IPR027246">
    <property type="entry name" value="Porin_Euk/Tom40"/>
</dbReference>
<evidence type="ECO:0000256" key="3">
    <source>
        <dbReference type="ARBA" id="ARBA00022448"/>
    </source>
</evidence>
<comment type="subcellular location">
    <subcellularLocation>
        <location evidence="1">Mitochondrion outer membrane</location>
        <topology evidence="1">Multi-pass membrane protein</topology>
    </subcellularLocation>
</comment>
<dbReference type="eggNOG" id="KOG3296">
    <property type="taxonomic scope" value="Eukaryota"/>
</dbReference>
<dbReference type="GO" id="GO:0030150">
    <property type="term" value="P:protein import into mitochondrial matrix"/>
    <property type="evidence" value="ECO:0007669"/>
    <property type="project" value="InterPro"/>
</dbReference>
<organism evidence="10 11">
    <name type="scientific">Drosophila willistoni</name>
    <name type="common">Fruit fly</name>
    <dbReference type="NCBI Taxonomy" id="7260"/>
    <lineage>
        <taxon>Eukaryota</taxon>
        <taxon>Metazoa</taxon>
        <taxon>Ecdysozoa</taxon>
        <taxon>Arthropoda</taxon>
        <taxon>Hexapoda</taxon>
        <taxon>Insecta</taxon>
        <taxon>Pterygota</taxon>
        <taxon>Neoptera</taxon>
        <taxon>Endopterygota</taxon>
        <taxon>Diptera</taxon>
        <taxon>Brachycera</taxon>
        <taxon>Muscomorpha</taxon>
        <taxon>Ephydroidea</taxon>
        <taxon>Drosophilidae</taxon>
        <taxon>Drosophila</taxon>
        <taxon>Sophophora</taxon>
    </lineage>
</organism>
<dbReference type="OrthoDB" id="19656at2759"/>
<dbReference type="PhylomeDB" id="B4NA81"/>
<proteinExistence type="inferred from homology"/>
<dbReference type="STRING" id="7260.B4NA81"/>
<keyword evidence="4" id="KW-1134">Transmembrane beta strand</keyword>
<evidence type="ECO:0000256" key="1">
    <source>
        <dbReference type="ARBA" id="ARBA00004374"/>
    </source>
</evidence>
<dbReference type="CDD" id="cd07305">
    <property type="entry name" value="Porin3_Tom40"/>
    <property type="match status" value="1"/>
</dbReference>
<dbReference type="KEGG" id="dwi:6647527"/>
<keyword evidence="3" id="KW-0813">Transport</keyword>